<comment type="caution">
    <text evidence="3">The sequence shown here is derived from an EMBL/GenBank/DDBJ whole genome shotgun (WGS) entry which is preliminary data.</text>
</comment>
<evidence type="ECO:0000313" key="3">
    <source>
        <dbReference type="EMBL" id="GBQ93272.1"/>
    </source>
</evidence>
<dbReference type="Proteomes" id="UP001062776">
    <property type="component" value="Unassembled WGS sequence"/>
</dbReference>
<feature type="transmembrane region" description="Helical" evidence="2">
    <location>
        <begin position="6"/>
        <end position="22"/>
    </location>
</feature>
<evidence type="ECO:0000256" key="2">
    <source>
        <dbReference type="SAM" id="Phobius"/>
    </source>
</evidence>
<dbReference type="InterPro" id="IPR011990">
    <property type="entry name" value="TPR-like_helical_dom_sf"/>
</dbReference>
<organism evidence="3 4">
    <name type="scientific">Asaia krungthepensis NRIC 0535</name>
    <dbReference type="NCBI Taxonomy" id="1307925"/>
    <lineage>
        <taxon>Bacteria</taxon>
        <taxon>Pseudomonadati</taxon>
        <taxon>Pseudomonadota</taxon>
        <taxon>Alphaproteobacteria</taxon>
        <taxon>Acetobacterales</taxon>
        <taxon>Acetobacteraceae</taxon>
        <taxon>Asaia</taxon>
    </lineage>
</organism>
<evidence type="ECO:0000256" key="1">
    <source>
        <dbReference type="ARBA" id="ARBA00022748"/>
    </source>
</evidence>
<keyword evidence="2" id="KW-0812">Transmembrane</keyword>
<keyword evidence="2" id="KW-0472">Membrane</keyword>
<accession>A0ABQ0Q673</accession>
<feature type="transmembrane region" description="Helical" evidence="2">
    <location>
        <begin position="94"/>
        <end position="111"/>
    </location>
</feature>
<keyword evidence="2" id="KW-1133">Transmembrane helix</keyword>
<evidence type="ECO:0000313" key="4">
    <source>
        <dbReference type="Proteomes" id="UP001062776"/>
    </source>
</evidence>
<reference evidence="3" key="1">
    <citation type="submission" date="2013-04" db="EMBL/GenBank/DDBJ databases">
        <title>The genome sequencing project of 58 acetic acid bacteria.</title>
        <authorList>
            <person name="Okamoto-Kainuma A."/>
            <person name="Ishikawa M."/>
            <person name="Umino S."/>
            <person name="Koizumi Y."/>
            <person name="Shiwa Y."/>
            <person name="Yoshikawa H."/>
            <person name="Matsutani M."/>
            <person name="Matsushita K."/>
        </authorList>
    </citation>
    <scope>NUCLEOTIDE SEQUENCE</scope>
    <source>
        <strain evidence="3">NRIC 0535</strain>
    </source>
</reference>
<protein>
    <submittedName>
        <fullName evidence="3">Cytochrome c-type biogenesis protein CycH</fullName>
    </submittedName>
</protein>
<gene>
    <name evidence="3" type="ORF">AA0535_2789</name>
</gene>
<name>A0ABQ0Q673_9PROT</name>
<dbReference type="Gene3D" id="1.25.40.10">
    <property type="entry name" value="Tetratricopeptide repeat domain"/>
    <property type="match status" value="1"/>
</dbReference>
<keyword evidence="1" id="KW-0201">Cytochrome c-type biogenesis</keyword>
<proteinExistence type="predicted"/>
<dbReference type="NCBIfam" id="TIGR03142">
    <property type="entry name" value="cytochro_ccmI"/>
    <property type="match status" value="1"/>
</dbReference>
<keyword evidence="4" id="KW-1185">Reference proteome</keyword>
<sequence length="243" mass="26769">MSGVGFLAVTLMAMLPLFALLLRRPARTASAVTARGSALTLYREQLHDLERDRDAGLIDESERARAELEIQRRILSADSMTEHAMAPQGDRKRLLGLLALLPAFGFALYLVNGHPSLPPQPHGSAHSAVSPEMLRLFDKLARQVASMSPDDPDYVRQSILLGQVDEHLDRIDNAIHAYRQALAVRFIPELALQIAELQTQRDGHISADSLALYRRALDAAPADAPWRLAVEARIASGEHDQAH</sequence>
<dbReference type="InterPro" id="IPR017560">
    <property type="entry name" value="Cyt_c_biogenesis_CcmI"/>
</dbReference>
<dbReference type="EMBL" id="BAPV01000060">
    <property type="protein sequence ID" value="GBQ93272.1"/>
    <property type="molecule type" value="Genomic_DNA"/>
</dbReference>
<dbReference type="RefSeq" id="WP_264817307.1">
    <property type="nucleotide sequence ID" value="NZ_BAPV01000060.1"/>
</dbReference>